<dbReference type="Gene3D" id="3.30.70.270">
    <property type="match status" value="1"/>
</dbReference>
<dbReference type="AlphaFoldDB" id="A0A151M179"/>
<reference evidence="4 5" key="1">
    <citation type="journal article" date="2012" name="Genome Biol.">
        <title>Sequencing three crocodilian genomes to illuminate the evolution of archosaurs and amniotes.</title>
        <authorList>
            <person name="St John J.A."/>
            <person name="Braun E.L."/>
            <person name="Isberg S.R."/>
            <person name="Miles L.G."/>
            <person name="Chong A.Y."/>
            <person name="Gongora J."/>
            <person name="Dalzell P."/>
            <person name="Moran C."/>
            <person name="Bed'hom B."/>
            <person name="Abzhanov A."/>
            <person name="Burgess S.C."/>
            <person name="Cooksey A.M."/>
            <person name="Castoe T.A."/>
            <person name="Crawford N.G."/>
            <person name="Densmore L.D."/>
            <person name="Drew J.C."/>
            <person name="Edwards S.V."/>
            <person name="Faircloth B.C."/>
            <person name="Fujita M.K."/>
            <person name="Greenwold M.J."/>
            <person name="Hoffmann F.G."/>
            <person name="Howard J.M."/>
            <person name="Iguchi T."/>
            <person name="Janes D.E."/>
            <person name="Khan S.Y."/>
            <person name="Kohno S."/>
            <person name="de Koning A.J."/>
            <person name="Lance S.L."/>
            <person name="McCarthy F.M."/>
            <person name="McCormack J.E."/>
            <person name="Merchant M.E."/>
            <person name="Peterson D.G."/>
            <person name="Pollock D.D."/>
            <person name="Pourmand N."/>
            <person name="Raney B.J."/>
            <person name="Roessler K.A."/>
            <person name="Sanford J.R."/>
            <person name="Sawyer R.H."/>
            <person name="Schmidt C.J."/>
            <person name="Triplett E.W."/>
            <person name="Tuberville T.D."/>
            <person name="Venegas-Anaya M."/>
            <person name="Howard J.T."/>
            <person name="Jarvis E.D."/>
            <person name="Guillette L.J.Jr."/>
            <person name="Glenn T.C."/>
            <person name="Green R.E."/>
            <person name="Ray D.A."/>
        </authorList>
    </citation>
    <scope>NUCLEOTIDE SEQUENCE [LARGE SCALE GENOMIC DNA]</scope>
    <source>
        <strain evidence="4">KSC_2009_1</strain>
    </source>
</reference>
<dbReference type="Gene3D" id="3.10.10.10">
    <property type="entry name" value="HIV Type 1 Reverse Transcriptase, subunit A, domain 1"/>
    <property type="match status" value="1"/>
</dbReference>
<dbReference type="InterPro" id="IPR000477">
    <property type="entry name" value="RT_dom"/>
</dbReference>
<comment type="caution">
    <text evidence="4">The sequence shown here is derived from an EMBL/GenBank/DDBJ whole genome shotgun (WGS) entry which is preliminary data.</text>
</comment>
<dbReference type="InterPro" id="IPR043502">
    <property type="entry name" value="DNA/RNA_pol_sf"/>
</dbReference>
<dbReference type="PANTHER" id="PTHR33064:SF29">
    <property type="entry name" value="PEPTIDASE A2 DOMAIN-CONTAINING PROTEIN-RELATED"/>
    <property type="match status" value="1"/>
</dbReference>
<feature type="domain" description="Reverse transcriptase" evidence="3">
    <location>
        <begin position="182"/>
        <end position="259"/>
    </location>
</feature>
<evidence type="ECO:0000313" key="4">
    <source>
        <dbReference type="EMBL" id="KYO18274.1"/>
    </source>
</evidence>
<dbReference type="Proteomes" id="UP000050525">
    <property type="component" value="Unassembled WGS sequence"/>
</dbReference>
<sequence>MELEHEKEQCQHKKEQREHERAVIQIQTNANTAGAQPTLDASPRLNTPNFSRYKAGDDPEVFLSIFKNQTCRWKLPKEEFMKHMTALVEDDMSVVLNSLPLHAADNYDAFKNAVSSRFRSDAVFWIASVEGSPEDPEEPVMYGDWDEEEGIEELHLPDHLTSQDKDKVLAALKDFRTVFSNKPGFWQMALDLNAIAKSAFTTPLGLYEFTVLPFGMRNSPASFQRLINNLLQGCEQFAMAYIDDITIFSQDFEPHLIYLTPVLGKI</sequence>
<protein>
    <recommendedName>
        <fullName evidence="2">ribonuclease H</fullName>
        <ecNumber evidence="2">3.1.26.4</ecNumber>
    </recommendedName>
</protein>
<dbReference type="STRING" id="8496.A0A151M179"/>
<evidence type="ECO:0000313" key="5">
    <source>
        <dbReference type="Proteomes" id="UP000050525"/>
    </source>
</evidence>
<dbReference type="Pfam" id="PF00078">
    <property type="entry name" value="RVT_1"/>
    <property type="match status" value="1"/>
</dbReference>
<gene>
    <name evidence="4" type="ORF">Y1Q_0002548</name>
</gene>
<dbReference type="InterPro" id="IPR051320">
    <property type="entry name" value="Viral_Replic_Matur_Polypro"/>
</dbReference>
<keyword evidence="5" id="KW-1185">Reference proteome</keyword>
<name>A0A151M179_ALLMI</name>
<dbReference type="PANTHER" id="PTHR33064">
    <property type="entry name" value="POL PROTEIN"/>
    <property type="match status" value="1"/>
</dbReference>
<evidence type="ECO:0000259" key="3">
    <source>
        <dbReference type="Pfam" id="PF00078"/>
    </source>
</evidence>
<evidence type="ECO:0000256" key="1">
    <source>
        <dbReference type="ARBA" id="ARBA00010879"/>
    </source>
</evidence>
<comment type="similarity">
    <text evidence="1">Belongs to the beta type-B retroviral polymerase family. HERV class-II K(HML-2) pol subfamily.</text>
</comment>
<proteinExistence type="inferred from homology"/>
<dbReference type="GO" id="GO:0004523">
    <property type="term" value="F:RNA-DNA hybrid ribonuclease activity"/>
    <property type="evidence" value="ECO:0007669"/>
    <property type="project" value="UniProtKB-EC"/>
</dbReference>
<accession>A0A151M179</accession>
<dbReference type="EMBL" id="AKHW03006846">
    <property type="protein sequence ID" value="KYO18274.1"/>
    <property type="molecule type" value="Genomic_DNA"/>
</dbReference>
<dbReference type="SUPFAM" id="SSF56672">
    <property type="entry name" value="DNA/RNA polymerases"/>
    <property type="match status" value="1"/>
</dbReference>
<dbReference type="CDD" id="cd01647">
    <property type="entry name" value="RT_LTR"/>
    <property type="match status" value="1"/>
</dbReference>
<dbReference type="EC" id="3.1.26.4" evidence="2"/>
<dbReference type="InterPro" id="IPR043128">
    <property type="entry name" value="Rev_trsase/Diguanyl_cyclase"/>
</dbReference>
<evidence type="ECO:0000256" key="2">
    <source>
        <dbReference type="ARBA" id="ARBA00012180"/>
    </source>
</evidence>
<organism evidence="4 5">
    <name type="scientific">Alligator mississippiensis</name>
    <name type="common">American alligator</name>
    <dbReference type="NCBI Taxonomy" id="8496"/>
    <lineage>
        <taxon>Eukaryota</taxon>
        <taxon>Metazoa</taxon>
        <taxon>Chordata</taxon>
        <taxon>Craniata</taxon>
        <taxon>Vertebrata</taxon>
        <taxon>Euteleostomi</taxon>
        <taxon>Archelosauria</taxon>
        <taxon>Archosauria</taxon>
        <taxon>Crocodylia</taxon>
        <taxon>Alligatoridae</taxon>
        <taxon>Alligatorinae</taxon>
        <taxon>Alligator</taxon>
    </lineage>
</organism>